<keyword evidence="1" id="KW-0812">Transmembrane</keyword>
<feature type="transmembrane region" description="Helical" evidence="1">
    <location>
        <begin position="83"/>
        <end position="102"/>
    </location>
</feature>
<proteinExistence type="predicted"/>
<reference evidence="2 3" key="1">
    <citation type="submission" date="2018-11" db="EMBL/GenBank/DDBJ databases">
        <title>Genomic Encyclopedia of Type Strains, Phase IV (KMG-IV): sequencing the most valuable type-strain genomes for metagenomic binning, comparative biology and taxonomic classification.</title>
        <authorList>
            <person name="Goeker M."/>
        </authorList>
    </citation>
    <scope>NUCLEOTIDE SEQUENCE [LARGE SCALE GENOMIC DNA]</scope>
    <source>
        <strain evidence="2 3">DSM 27783</strain>
    </source>
</reference>
<comment type="caution">
    <text evidence="2">The sequence shown here is derived from an EMBL/GenBank/DDBJ whole genome shotgun (WGS) entry which is preliminary data.</text>
</comment>
<sequence>MMKKAFLLWLDIAIFMFLVIFAGFIVFSDIMTYTNFWFYMKEIFISIFIITIFFSIWAIGYFFNLHGFKVQGIKQYLKIYWSILWRALIIVTPIIGLIAVIFKGSIFSRILTIFIEILAGFPAIYWYLKKLEKNG</sequence>
<feature type="transmembrane region" description="Helical" evidence="1">
    <location>
        <begin position="108"/>
        <end position="128"/>
    </location>
</feature>
<accession>A0AAJ4RB84</accession>
<evidence type="ECO:0000256" key="1">
    <source>
        <dbReference type="SAM" id="Phobius"/>
    </source>
</evidence>
<organism evidence="2 3">
    <name type="scientific">Caminibacter pacificus</name>
    <dbReference type="NCBI Taxonomy" id="1424653"/>
    <lineage>
        <taxon>Bacteria</taxon>
        <taxon>Pseudomonadati</taxon>
        <taxon>Campylobacterota</taxon>
        <taxon>Epsilonproteobacteria</taxon>
        <taxon>Nautiliales</taxon>
        <taxon>Nautiliaceae</taxon>
        <taxon>Caminibacter</taxon>
    </lineage>
</organism>
<feature type="transmembrane region" description="Helical" evidence="1">
    <location>
        <begin position="43"/>
        <end position="63"/>
    </location>
</feature>
<evidence type="ECO:0000313" key="2">
    <source>
        <dbReference type="EMBL" id="ROR38800.1"/>
    </source>
</evidence>
<protein>
    <submittedName>
        <fullName evidence="2">Uncharacterized protein</fullName>
    </submittedName>
</protein>
<name>A0AAJ4RB84_9BACT</name>
<keyword evidence="1" id="KW-1133">Transmembrane helix</keyword>
<dbReference type="RefSeq" id="WP_123353092.1">
    <property type="nucleotide sequence ID" value="NZ_RJVK01000005.1"/>
</dbReference>
<dbReference type="EMBL" id="RJVK01000005">
    <property type="protein sequence ID" value="ROR38800.1"/>
    <property type="molecule type" value="Genomic_DNA"/>
</dbReference>
<feature type="transmembrane region" description="Helical" evidence="1">
    <location>
        <begin position="7"/>
        <end position="31"/>
    </location>
</feature>
<keyword evidence="1" id="KW-0472">Membrane</keyword>
<dbReference type="AlphaFoldDB" id="A0AAJ4RB84"/>
<dbReference type="Proteomes" id="UP000272781">
    <property type="component" value="Unassembled WGS sequence"/>
</dbReference>
<gene>
    <name evidence="2" type="ORF">EDC58_1714</name>
</gene>
<evidence type="ECO:0000313" key="3">
    <source>
        <dbReference type="Proteomes" id="UP000272781"/>
    </source>
</evidence>